<dbReference type="GeneID" id="6755811"/>
<evidence type="ECO:0000256" key="4">
    <source>
        <dbReference type="ARBA" id="ARBA00022989"/>
    </source>
</evidence>
<feature type="transmembrane region" description="Helical" evidence="8">
    <location>
        <begin position="176"/>
        <end position="200"/>
    </location>
</feature>
<evidence type="ECO:0008006" key="12">
    <source>
        <dbReference type="Google" id="ProtNLM"/>
    </source>
</evidence>
<feature type="transmembrane region" description="Helical" evidence="8">
    <location>
        <begin position="806"/>
        <end position="825"/>
    </location>
</feature>
<evidence type="ECO:0000256" key="1">
    <source>
        <dbReference type="ARBA" id="ARBA00004141"/>
    </source>
</evidence>
<feature type="compositionally biased region" description="Basic and acidic residues" evidence="7">
    <location>
        <begin position="968"/>
        <end position="983"/>
    </location>
</feature>
<protein>
    <recommendedName>
        <fullName evidence="12">Prominin-like protein</fullName>
    </recommendedName>
</protein>
<proteinExistence type="inferred from homology"/>
<evidence type="ECO:0000313" key="11">
    <source>
        <dbReference type="Proteomes" id="UP000009022"/>
    </source>
</evidence>
<feature type="signal peptide" evidence="9">
    <location>
        <begin position="1"/>
        <end position="28"/>
    </location>
</feature>
<dbReference type="PhylomeDB" id="B3S357"/>
<feature type="compositionally biased region" description="Polar residues" evidence="7">
    <location>
        <begin position="984"/>
        <end position="994"/>
    </location>
</feature>
<keyword evidence="6" id="KW-0325">Glycoprotein</keyword>
<evidence type="ECO:0000256" key="9">
    <source>
        <dbReference type="SAM" id="SignalP"/>
    </source>
</evidence>
<dbReference type="eggNOG" id="KOG4331">
    <property type="taxonomic scope" value="Eukaryota"/>
</dbReference>
<evidence type="ECO:0000256" key="3">
    <source>
        <dbReference type="ARBA" id="ARBA00022692"/>
    </source>
</evidence>
<feature type="chain" id="PRO_5002798567" description="Prominin-like protein" evidence="9">
    <location>
        <begin position="29"/>
        <end position="1359"/>
    </location>
</feature>
<keyword evidence="11" id="KW-1185">Reference proteome</keyword>
<accession>B3S357</accession>
<evidence type="ECO:0000313" key="10">
    <source>
        <dbReference type="EMBL" id="EDV22912.1"/>
    </source>
</evidence>
<evidence type="ECO:0000256" key="2">
    <source>
        <dbReference type="ARBA" id="ARBA00006058"/>
    </source>
</evidence>
<reference evidence="10 11" key="1">
    <citation type="journal article" date="2008" name="Nature">
        <title>The Trichoplax genome and the nature of placozoans.</title>
        <authorList>
            <person name="Srivastava M."/>
            <person name="Begovic E."/>
            <person name="Chapman J."/>
            <person name="Putnam N.H."/>
            <person name="Hellsten U."/>
            <person name="Kawashima T."/>
            <person name="Kuo A."/>
            <person name="Mitros T."/>
            <person name="Salamov A."/>
            <person name="Carpenter M.L."/>
            <person name="Signorovitch A.Y."/>
            <person name="Moreno M.A."/>
            <person name="Kamm K."/>
            <person name="Grimwood J."/>
            <person name="Schmutz J."/>
            <person name="Shapiro H."/>
            <person name="Grigoriev I.V."/>
            <person name="Buss L.W."/>
            <person name="Schierwater B."/>
            <person name="Dellaporta S.L."/>
            <person name="Rokhsar D.S."/>
        </authorList>
    </citation>
    <scope>NUCLEOTIDE SEQUENCE [LARGE SCALE GENOMIC DNA]</scope>
    <source>
        <strain evidence="10 11">Grell-BS-1999</strain>
    </source>
</reference>
<evidence type="ECO:0000256" key="7">
    <source>
        <dbReference type="SAM" id="MobiDB-lite"/>
    </source>
</evidence>
<feature type="compositionally biased region" description="Acidic residues" evidence="7">
    <location>
        <begin position="957"/>
        <end position="967"/>
    </location>
</feature>
<comment type="similarity">
    <text evidence="2">Belongs to the prominin family.</text>
</comment>
<organism evidence="10 11">
    <name type="scientific">Trichoplax adhaerens</name>
    <name type="common">Trichoplax reptans</name>
    <dbReference type="NCBI Taxonomy" id="10228"/>
    <lineage>
        <taxon>Eukaryota</taxon>
        <taxon>Metazoa</taxon>
        <taxon>Placozoa</taxon>
        <taxon>Uniplacotomia</taxon>
        <taxon>Trichoplacea</taxon>
        <taxon>Trichoplacidae</taxon>
        <taxon>Trichoplax</taxon>
    </lineage>
</organism>
<feature type="region of interest" description="Disordered" evidence="7">
    <location>
        <begin position="1332"/>
        <end position="1359"/>
    </location>
</feature>
<evidence type="ECO:0000256" key="8">
    <source>
        <dbReference type="SAM" id="Phobius"/>
    </source>
</evidence>
<dbReference type="OrthoDB" id="6229420at2759"/>
<keyword evidence="5 8" id="KW-0472">Membrane</keyword>
<evidence type="ECO:0000256" key="5">
    <source>
        <dbReference type="ARBA" id="ARBA00023136"/>
    </source>
</evidence>
<dbReference type="InterPro" id="IPR008795">
    <property type="entry name" value="Prominin"/>
</dbReference>
<comment type="subcellular location">
    <subcellularLocation>
        <location evidence="1">Membrane</location>
        <topology evidence="1">Multi-pass membrane protein</topology>
    </subcellularLocation>
</comment>
<dbReference type="PANTHER" id="PTHR22730:SF1">
    <property type="entry name" value="PROMININ-LIKE PROTEIN"/>
    <property type="match status" value="1"/>
</dbReference>
<dbReference type="RefSeq" id="XP_002114778.1">
    <property type="nucleotide sequence ID" value="XM_002114742.1"/>
</dbReference>
<dbReference type="CTD" id="6755811"/>
<feature type="region of interest" description="Disordered" evidence="7">
    <location>
        <begin position="1156"/>
        <end position="1183"/>
    </location>
</feature>
<feature type="compositionally biased region" description="Low complexity" evidence="7">
    <location>
        <begin position="1019"/>
        <end position="1039"/>
    </location>
</feature>
<evidence type="ECO:0000256" key="6">
    <source>
        <dbReference type="ARBA" id="ARBA00023180"/>
    </source>
</evidence>
<dbReference type="KEGG" id="tad:TRIADDRAFT_58605"/>
<feature type="compositionally biased region" description="Basic residues" evidence="7">
    <location>
        <begin position="1004"/>
        <end position="1018"/>
    </location>
</feature>
<feature type="transmembrane region" description="Helical" evidence="8">
    <location>
        <begin position="129"/>
        <end position="155"/>
    </location>
</feature>
<gene>
    <name evidence="10" type="ORF">TRIADDRAFT_58605</name>
</gene>
<dbReference type="PANTHER" id="PTHR22730">
    <property type="entry name" value="PROMININ PROM PROTEIN"/>
    <property type="match status" value="1"/>
</dbReference>
<dbReference type="GO" id="GO:0016020">
    <property type="term" value="C:membrane"/>
    <property type="evidence" value="ECO:0007669"/>
    <property type="project" value="UniProtKB-SubCell"/>
</dbReference>
<keyword evidence="3 8" id="KW-0812">Transmembrane</keyword>
<feature type="region of interest" description="Disordered" evidence="7">
    <location>
        <begin position="936"/>
        <end position="1081"/>
    </location>
</feature>
<keyword evidence="4 8" id="KW-1133">Transmembrane helix</keyword>
<dbReference type="Proteomes" id="UP000009022">
    <property type="component" value="Unassembled WGS sequence"/>
</dbReference>
<sequence length="1359" mass="150971">MAVNLSKAISGVLYFLLLSSTYNYVVQAQTQNYIQPNGVIVWAELPTMPTPQSNPDTTPIVEVVTVYLYKMVKDFIFFLQPNDLPYAQINSVLKGAKVIPSTGSATGFTFNRDTITLLVAQAAEYEAPFWAMAILGIIIGIVLPIVGLIFCICRCQGNCGGELVQRPPKTERYTRFCYSFWLVIFATFILAGGICSIFAVSELLYAYSTGLPTVQKARTDVQSFVDKGKNQIQDIVVTKSNFMLDQVSVRVNGLPTSINDFVCHSNEQTIVNNVKNIQINMAQTSSDIRNIMHQRNRLISLQQEISKTLADARTNITNSIVFCGNACSNFTINVNTAQFSADFSQMQDLTNIKNDIDQLIAAKLATLAAQGCNLVTTSVSSAMTNTKQVANQAITTARIAFTNQYNFFVQITDDTFNPLLSQDTQKDVIEAIGPNGVATSIYHASMIFFIFFGAVIILVSLFLYIGVLLGCIGYKKGIDSRNRTRTSNAGGHMLMAAASILIILGFFFFIISAIMLFAGSNAALICPRIVSLEAFEKTIDNKTAYGEYPLGVLWLKDGNAPVKFSSIVRNCQHNSSLYRTFQPIVDYYNWSVAFDTLQAKIKSLNGQLNKTVDFVNNVNVMPANLRSSLQRYRMDTQMINYASFSNVLQQPMTNGVDLLQLAQQLEDYLKSFTTVPLNNRKPYDLAVASFRAMDAKIKSQIIPDKNQLNANLTALKSISQTSMTTINNTIQTADDGTRRLKVSNNITFYQPVNSARVKINSFTIQYNNYANYTLVNVASPTGLLGNAWNGLTTLGCHRLLDGFNSYWFSIGISEFFFIPVIIMAIKFAKFLRIMKYEYADHHTVAKKSQVAPSNEDIKKHLIEEKSSSRDIEEGLNNAPPEKDNQAEFVELNKVKSKAEEAKNDVEEPKALEVATEVVTVEGAAEYHDQPKEIELKQEHEDSNHTQVGVVKSKLELADEDEKDDVEDVEKKVKFEENKIEENVTAKQSNDVTKTVDSDVASKSVSKKKRKRRNKKKKSSSSLLQAADDSAVVAGAAVVADDSRPQTAPDQISPRKLNKVGLPTPSNVVDVEAPDERLRSKHDDLPKPVAVVPKEVNHESEDYADHHQIIEYVPPSVPHKPVRQSSIRYIQPQNPHPSTITMRPSPIVQQNQSQQQSVVATSSPPRRIVQPVRTGSSPAIRPVRQMPVTPIGTPVYQQSTAQQHPPPTYSVVTRPINPSAQAQPRIMQQVQRNSPAQFNRYPQGQPVRTVIASPQQAVQEGVIPAQQSQYIATTGSNPAQMLSPVTQVMQPRQQTTPQPVRIMQQQTRPQPVRIMQQQTTPQPVQVLRQHATPQPVQVMQQQAPSQPAQVMQQAPSQMHI</sequence>
<name>B3S357_TRIAD</name>
<keyword evidence="9" id="KW-0732">Signal</keyword>
<feature type="transmembrane region" description="Helical" evidence="8">
    <location>
        <begin position="446"/>
        <end position="472"/>
    </location>
</feature>
<dbReference type="EMBL" id="DS985248">
    <property type="protein sequence ID" value="EDV22912.1"/>
    <property type="molecule type" value="Genomic_DNA"/>
</dbReference>
<dbReference type="HOGENOM" id="CLU_257138_0_0_1"/>
<dbReference type="Pfam" id="PF05478">
    <property type="entry name" value="Prominin"/>
    <property type="match status" value="1"/>
</dbReference>
<feature type="transmembrane region" description="Helical" evidence="8">
    <location>
        <begin position="493"/>
        <end position="518"/>
    </location>
</feature>
<dbReference type="InParanoid" id="B3S357"/>